<name>A0A841SVE0_9BACL</name>
<dbReference type="EMBL" id="JACJVQ010000007">
    <property type="protein sequence ID" value="MBB6634566.1"/>
    <property type="molecule type" value="Genomic_DNA"/>
</dbReference>
<reference evidence="4 5" key="1">
    <citation type="submission" date="2020-08" db="EMBL/GenBank/DDBJ databases">
        <title>Cohnella phylogeny.</title>
        <authorList>
            <person name="Dunlap C."/>
        </authorList>
    </citation>
    <scope>NUCLEOTIDE SEQUENCE [LARGE SCALE GENOMIC DNA]</scope>
    <source>
        <strain evidence="4 5">DSM 25241</strain>
    </source>
</reference>
<accession>A0A841SVE0</accession>
<evidence type="ECO:0000256" key="2">
    <source>
        <dbReference type="SAM" id="MobiDB-lite"/>
    </source>
</evidence>
<evidence type="ECO:0000313" key="5">
    <source>
        <dbReference type="Proteomes" id="UP000535838"/>
    </source>
</evidence>
<dbReference type="Gene3D" id="3.40.190.10">
    <property type="entry name" value="Periplasmic binding protein-like II"/>
    <property type="match status" value="2"/>
</dbReference>
<dbReference type="PANTHER" id="PTHR43649:SF33">
    <property type="entry name" value="POLYGALACTURONAN_RHAMNOGALACTURONAN-BINDING PROTEIN YTCQ"/>
    <property type="match status" value="1"/>
</dbReference>
<dbReference type="PROSITE" id="PS51257">
    <property type="entry name" value="PROKAR_LIPOPROTEIN"/>
    <property type="match status" value="1"/>
</dbReference>
<proteinExistence type="predicted"/>
<organism evidence="4 5">
    <name type="scientific">Cohnella thailandensis</name>
    <dbReference type="NCBI Taxonomy" id="557557"/>
    <lineage>
        <taxon>Bacteria</taxon>
        <taxon>Bacillati</taxon>
        <taxon>Bacillota</taxon>
        <taxon>Bacilli</taxon>
        <taxon>Bacillales</taxon>
        <taxon>Paenibacillaceae</taxon>
        <taxon>Cohnella</taxon>
    </lineage>
</organism>
<feature type="region of interest" description="Disordered" evidence="2">
    <location>
        <begin position="27"/>
        <end position="51"/>
    </location>
</feature>
<keyword evidence="5" id="KW-1185">Reference proteome</keyword>
<dbReference type="SUPFAM" id="SSF53850">
    <property type="entry name" value="Periplasmic binding protein-like II"/>
    <property type="match status" value="1"/>
</dbReference>
<dbReference type="AlphaFoldDB" id="A0A841SVE0"/>
<sequence length="554" mass="60642">MRKALPALLTVGLVASLLAGCSGGNNGNNSSASPSGANASASPADSGSGAPAETVKLTGLIVKHPLTQELSKMDWLTKAEERAGVKIEWQEISADWDQKKGALLAGGDIPDLIVGPNAITDADFAQFPGLFQDLTELIASNGPNVQAMFDEKPETKVIATQTDGKIYGLPKYQRYWPSTVSRQYINQKWLDNLGLQMPTNWDELYDVLVAFKEKDANGDGDANDEIPMDFAPVGTTGFGFFQPQVLLGSLGITLTDSSGQGYFAEDGKIKNFFVDDRYRQLVEFLNKCWEAGLINPEAFTQDYSKFQSVARGSGDKAKVGFSWGWEVTDRFGNTLAPQYASMSPLKASADSNVQLSYDYDFNTLNYGVNMIEMSAKTKNKDAAMRFINQLYDPVVSMQVLFGSIGTNIKDNGDGSYAVLPPTDANMDPGTWKWTSTWADNGPMYISDSLNLTLGTDMQSVGKQTEPLDAVMNAIDKENDVLPSMFIKYSKDDNNAMSLVNTNLMNLAMAKFSQWVTKGGIGKEWDAYVKNIQKIGLDGNLSIMQKYYDDYKSKN</sequence>
<evidence type="ECO:0000256" key="1">
    <source>
        <dbReference type="ARBA" id="ARBA00022729"/>
    </source>
</evidence>
<feature type="chain" id="PRO_5038679291" evidence="3">
    <location>
        <begin position="20"/>
        <end position="554"/>
    </location>
</feature>
<comment type="caution">
    <text evidence="4">The sequence shown here is derived from an EMBL/GenBank/DDBJ whole genome shotgun (WGS) entry which is preliminary data.</text>
</comment>
<feature type="signal peptide" evidence="3">
    <location>
        <begin position="1"/>
        <end position="19"/>
    </location>
</feature>
<evidence type="ECO:0000313" key="4">
    <source>
        <dbReference type="EMBL" id="MBB6634566.1"/>
    </source>
</evidence>
<dbReference type="RefSeq" id="WP_185119802.1">
    <property type="nucleotide sequence ID" value="NZ_JACJVQ010000007.1"/>
</dbReference>
<gene>
    <name evidence="4" type="ORF">H7B67_10640</name>
</gene>
<protein>
    <submittedName>
        <fullName evidence="4">Extracellular solute-binding protein</fullName>
    </submittedName>
</protein>
<evidence type="ECO:0000256" key="3">
    <source>
        <dbReference type="SAM" id="SignalP"/>
    </source>
</evidence>
<keyword evidence="1 3" id="KW-0732">Signal</keyword>
<dbReference type="PANTHER" id="PTHR43649">
    <property type="entry name" value="ARABINOSE-BINDING PROTEIN-RELATED"/>
    <property type="match status" value="1"/>
</dbReference>
<dbReference type="Proteomes" id="UP000535838">
    <property type="component" value="Unassembled WGS sequence"/>
</dbReference>
<dbReference type="InterPro" id="IPR050490">
    <property type="entry name" value="Bact_solute-bd_prot1"/>
</dbReference>